<sequence>MRKPTRQERVAKALLNPNGVSEREMVFTLNITSGRNEINEIEHQLNIQFRREWNKTSDGLGQYYKYYCPNKETALKLIKFIERLTLMRKGTLFTPENVKQILNQFEGRL</sequence>
<gene>
    <name evidence="1" type="ORF">QV07_07485</name>
</gene>
<dbReference type="RefSeq" id="WP_065234850.1">
    <property type="nucleotide sequence ID" value="NZ_JTJS01000077.1"/>
</dbReference>
<reference evidence="1 2" key="1">
    <citation type="submission" date="2014-11" db="EMBL/GenBank/DDBJ databases">
        <title>Pan-genome of Gallibacterium spp.</title>
        <authorList>
            <person name="Kudirkiene E."/>
            <person name="Bojesen A.M."/>
        </authorList>
    </citation>
    <scope>NUCLEOTIDE SEQUENCE [LARGE SCALE GENOMIC DNA]</scope>
    <source>
        <strain evidence="1 2">F298</strain>
    </source>
</reference>
<organism evidence="1 2">
    <name type="scientific">Gallibacterium genomosp. 3</name>
    <dbReference type="NCBI Taxonomy" id="505345"/>
    <lineage>
        <taxon>Bacteria</taxon>
        <taxon>Pseudomonadati</taxon>
        <taxon>Pseudomonadota</taxon>
        <taxon>Gammaproteobacteria</taxon>
        <taxon>Pasteurellales</taxon>
        <taxon>Pasteurellaceae</taxon>
        <taxon>Gallibacterium</taxon>
    </lineage>
</organism>
<evidence type="ECO:0008006" key="3">
    <source>
        <dbReference type="Google" id="ProtNLM"/>
    </source>
</evidence>
<protein>
    <recommendedName>
        <fullName evidence="3">Homing endonuclease LAGLIDADG domain-containing protein</fullName>
    </recommendedName>
</protein>
<name>A0A1A7PZI6_9PAST</name>
<dbReference type="EMBL" id="JTJS01000077">
    <property type="protein sequence ID" value="OBX07117.1"/>
    <property type="molecule type" value="Genomic_DNA"/>
</dbReference>
<evidence type="ECO:0000313" key="2">
    <source>
        <dbReference type="Proteomes" id="UP000243168"/>
    </source>
</evidence>
<accession>A0A1A7PZI6</accession>
<proteinExistence type="predicted"/>
<dbReference type="PATRIC" id="fig|505345.8.peg.1513"/>
<dbReference type="Proteomes" id="UP000243168">
    <property type="component" value="Unassembled WGS sequence"/>
</dbReference>
<evidence type="ECO:0000313" key="1">
    <source>
        <dbReference type="EMBL" id="OBX07117.1"/>
    </source>
</evidence>
<dbReference type="AlphaFoldDB" id="A0A1A7PZI6"/>
<comment type="caution">
    <text evidence="1">The sequence shown here is derived from an EMBL/GenBank/DDBJ whole genome shotgun (WGS) entry which is preliminary data.</text>
</comment>